<evidence type="ECO:0000256" key="5">
    <source>
        <dbReference type="ARBA" id="ARBA00023136"/>
    </source>
</evidence>
<evidence type="ECO:0000313" key="7">
    <source>
        <dbReference type="EMBL" id="TSB39520.1"/>
    </source>
</evidence>
<dbReference type="InterPro" id="IPR037294">
    <property type="entry name" value="ABC_BtuC-like"/>
</dbReference>
<evidence type="ECO:0000256" key="4">
    <source>
        <dbReference type="ARBA" id="ARBA00022989"/>
    </source>
</evidence>
<dbReference type="Proteomes" id="UP000320888">
    <property type="component" value="Unassembled WGS sequence"/>
</dbReference>
<dbReference type="Gene3D" id="1.10.3470.10">
    <property type="entry name" value="ABC transporter involved in vitamin B12 uptake, BtuC"/>
    <property type="match status" value="1"/>
</dbReference>
<dbReference type="Pfam" id="PF00950">
    <property type="entry name" value="ABC-3"/>
    <property type="match status" value="1"/>
</dbReference>
<dbReference type="InterPro" id="IPR001626">
    <property type="entry name" value="ABC_TroCD"/>
</dbReference>
<sequence length="121" mass="13133">MLVVLIAWPLPFATLDEIVAAARGVPVRLLGYGFLALAGISAAEATQTVGSLLLLGLLRDSAAQGHDEDRRVAERPRRRRRPVQWNIWAPSGCCWSKPGRMRKVALAVVVVNRSSASESSM</sequence>
<comment type="caution">
    <text evidence="7">The sequence shown here is derived from an EMBL/GenBank/DDBJ whole genome shotgun (WGS) entry which is preliminary data.</text>
</comment>
<evidence type="ECO:0000256" key="3">
    <source>
        <dbReference type="ARBA" id="ARBA00022692"/>
    </source>
</evidence>
<gene>
    <name evidence="7" type="ORF">FNZ23_15535</name>
</gene>
<keyword evidence="5" id="KW-0472">Membrane</keyword>
<evidence type="ECO:0000256" key="2">
    <source>
        <dbReference type="ARBA" id="ARBA00008034"/>
    </source>
</evidence>
<comment type="subcellular location">
    <subcellularLocation>
        <location evidence="6">Cell membrane</location>
        <topology evidence="6">Multi-pass membrane protein</topology>
    </subcellularLocation>
    <subcellularLocation>
        <location evidence="1">Membrane</location>
        <topology evidence="1">Multi-pass membrane protein</topology>
    </subcellularLocation>
</comment>
<keyword evidence="4" id="KW-1133">Transmembrane helix</keyword>
<keyword evidence="8" id="KW-1185">Reference proteome</keyword>
<evidence type="ECO:0000256" key="6">
    <source>
        <dbReference type="RuleBase" id="RU003943"/>
    </source>
</evidence>
<evidence type="ECO:0000313" key="8">
    <source>
        <dbReference type="Proteomes" id="UP000320888"/>
    </source>
</evidence>
<dbReference type="GO" id="GO:0043190">
    <property type="term" value="C:ATP-binding cassette (ABC) transporter complex"/>
    <property type="evidence" value="ECO:0007669"/>
    <property type="project" value="InterPro"/>
</dbReference>
<keyword evidence="6" id="KW-0813">Transport</keyword>
<comment type="similarity">
    <text evidence="2 6">Belongs to the ABC-3 integral membrane protein family.</text>
</comment>
<name>A0A553ZDK9_9ACTN</name>
<dbReference type="EMBL" id="VKLS01000173">
    <property type="protein sequence ID" value="TSB39520.1"/>
    <property type="molecule type" value="Genomic_DNA"/>
</dbReference>
<dbReference type="GO" id="GO:0055085">
    <property type="term" value="P:transmembrane transport"/>
    <property type="evidence" value="ECO:0007669"/>
    <property type="project" value="InterPro"/>
</dbReference>
<dbReference type="SUPFAM" id="SSF81345">
    <property type="entry name" value="ABC transporter involved in vitamin B12 uptake, BtuC"/>
    <property type="match status" value="1"/>
</dbReference>
<keyword evidence="3 6" id="KW-0812">Transmembrane</keyword>
<organism evidence="7 8">
    <name type="scientific">Streptomyces benahoarensis</name>
    <dbReference type="NCBI Taxonomy" id="2595054"/>
    <lineage>
        <taxon>Bacteria</taxon>
        <taxon>Bacillati</taxon>
        <taxon>Actinomycetota</taxon>
        <taxon>Actinomycetes</taxon>
        <taxon>Kitasatosporales</taxon>
        <taxon>Streptomycetaceae</taxon>
        <taxon>Streptomyces</taxon>
    </lineage>
</organism>
<dbReference type="OrthoDB" id="2375762at2"/>
<proteinExistence type="inferred from homology"/>
<evidence type="ECO:0000256" key="1">
    <source>
        <dbReference type="ARBA" id="ARBA00004141"/>
    </source>
</evidence>
<accession>A0A553ZDK9</accession>
<dbReference type="AlphaFoldDB" id="A0A553ZDK9"/>
<protein>
    <submittedName>
        <fullName evidence="7">Uncharacterized protein</fullName>
    </submittedName>
</protein>
<reference evidence="7 8" key="1">
    <citation type="submission" date="2019-07" db="EMBL/GenBank/DDBJ databases">
        <title>Draft genome for Streptomyces benahoarensis MZ03-48.</title>
        <authorList>
            <person name="Gonzalez-Pimentel J.L."/>
        </authorList>
    </citation>
    <scope>NUCLEOTIDE SEQUENCE [LARGE SCALE GENOMIC DNA]</scope>
    <source>
        <strain evidence="7 8">MZ03-48</strain>
    </source>
</reference>